<protein>
    <submittedName>
        <fullName evidence="2">Uncharacterized protein</fullName>
    </submittedName>
</protein>
<keyword evidence="3" id="KW-1185">Reference proteome</keyword>
<name>A0A7K0E3L2_9NOCA</name>
<reference evidence="2 3" key="1">
    <citation type="submission" date="2019-10" db="EMBL/GenBank/DDBJ databases">
        <title>Nocardia macrotermitis sp. nov. and Nocardia aurantia sp. nov., isolated from the gut of fungus growing-termite Macrotermes natalensis.</title>
        <authorList>
            <person name="Benndorf R."/>
            <person name="Schwitalla J."/>
            <person name="Martin K."/>
            <person name="De Beer W."/>
            <person name="Kaster A.-K."/>
            <person name="Vollmers J."/>
            <person name="Poulsen M."/>
            <person name="Beemelmanns C."/>
        </authorList>
    </citation>
    <scope>NUCLEOTIDE SEQUENCE [LARGE SCALE GENOMIC DNA]</scope>
    <source>
        <strain evidence="2 3">RB56</strain>
    </source>
</reference>
<evidence type="ECO:0000256" key="1">
    <source>
        <dbReference type="SAM" id="MobiDB-lite"/>
    </source>
</evidence>
<dbReference type="AntiFam" id="ANF00178">
    <property type="entry name" value="Shadow ORF (opposite dhbF)"/>
</dbReference>
<comment type="caution">
    <text evidence="2">The sequence shown here is derived from an EMBL/GenBank/DDBJ whole genome shotgun (WGS) entry which is preliminary data.</text>
</comment>
<feature type="region of interest" description="Disordered" evidence="1">
    <location>
        <begin position="209"/>
        <end position="242"/>
    </location>
</feature>
<dbReference type="EMBL" id="WEGI01000030">
    <property type="protein sequence ID" value="MQY32002.1"/>
    <property type="molecule type" value="Genomic_DNA"/>
</dbReference>
<gene>
    <name evidence="2" type="ORF">NRB56_76160</name>
</gene>
<dbReference type="Proteomes" id="UP000431401">
    <property type="component" value="Unassembled WGS sequence"/>
</dbReference>
<sequence>MVTAPGVGADDHECPAHAGISGQHCLDLAELDPETADLHLEVVAAQILQGPARGPPDQIAGAVHAFAAHPRAGDEPVRGQARAAVVAARQLRTGDVQFAGQPGRDRSQPLVQHPFADAAQRFADDDRVPGPQRCGDVHDHSGFRGAVGVDQVDPGLRAAPQQIRRAGLTADRDGAQVRQRGRVERAGRGRCHQGVRDALCPEQFRQFGAGDGPGGGDHEGGGRVHREQQFGDRDVEGRGREVQDAGVRAARVAGGLFVGEADESGLGNQDALGQTGRAGGVDRVRQMMWPQRPGAVRVGERGGRESRCGAG</sequence>
<dbReference type="AlphaFoldDB" id="A0A7K0E3L2"/>
<organism evidence="2 3">
    <name type="scientific">Nocardia aurantia</name>
    <dbReference type="NCBI Taxonomy" id="2585199"/>
    <lineage>
        <taxon>Bacteria</taxon>
        <taxon>Bacillati</taxon>
        <taxon>Actinomycetota</taxon>
        <taxon>Actinomycetes</taxon>
        <taxon>Mycobacteriales</taxon>
        <taxon>Nocardiaceae</taxon>
        <taxon>Nocardia</taxon>
    </lineage>
</organism>
<proteinExistence type="predicted"/>
<accession>A0A7K0E3L2</accession>
<evidence type="ECO:0000313" key="2">
    <source>
        <dbReference type="EMBL" id="MQY32002.1"/>
    </source>
</evidence>
<evidence type="ECO:0000313" key="3">
    <source>
        <dbReference type="Proteomes" id="UP000431401"/>
    </source>
</evidence>
<feature type="compositionally biased region" description="Basic and acidic residues" evidence="1">
    <location>
        <begin position="216"/>
        <end position="242"/>
    </location>
</feature>